<reference evidence="1 2" key="1">
    <citation type="submission" date="2020-04" db="EMBL/GenBank/DDBJ databases">
        <title>Perkinsus olseni comparative genomics.</title>
        <authorList>
            <person name="Bogema D.R."/>
        </authorList>
    </citation>
    <scope>NUCLEOTIDE SEQUENCE [LARGE SCALE GENOMIC DNA]</scope>
    <source>
        <strain evidence="1">ATCC PRA-205</strain>
    </source>
</reference>
<dbReference type="AlphaFoldDB" id="A0A7J6SW64"/>
<gene>
    <name evidence="1" type="ORF">FOZ62_022847</name>
</gene>
<sequence length="666" mass="72886">FGVNLLTTTFSMLSASSQNGLTDVRFEFLIAFPDRVVAGDEIVLLAPQGFELNKIGKQTCTDYALIPHVSVPPVALERSPPICSANMMSWSIQDGTLPHSMYIRFTVASMNPASTPEDNTYQVKHLKSGGRDVHASAVLDGYIIVPQLKEVSISLMEPLVRATSGYCIVKIELTPVTQANLVVIQGRIAGRADSYFGMSTVALRTPPEIQATDEILKRGLWDVTISTALRSEVEFSYVLEEVQNPAEIGLSYWDITTYLDTVESDSKKDAKLDAEGFEILGSIRVHSDSRIDPRVYGAKDSVIYFALRNELKKFAAECAWLTDAYDCDIGEFDVLFTDSDLIRAGSVLELHAPPGYVLKNETFVRLSGIVEEEGQHGLEPAPTGTSQYVYKILLSADITEDNEFAFTITADLPETHHSESRWLVQAVYDEVVVATNDFGFPGFALVGTLPFSVVPELQTPGAQIILRISFSLAAMLRGETYVSLEITAPLGFKFSSGSSCLKSSSTEGSGSVFGGCIGNNNVATLSTTRDILEAGQTVIEMVCVNPDVTPANNFWRLALFLDSDSSLYRNIQTEEGYEINAMEAEFRGNNRLGVRAPGFFTFVPSKEIIGPIQVDITPPLDSGYALKCTPLYRVGLPEPPECSDQTSLVESVITLFFSNVFIEQEV</sequence>
<feature type="non-terminal residue" evidence="1">
    <location>
        <position position="666"/>
    </location>
</feature>
<organism evidence="1 2">
    <name type="scientific">Perkinsus olseni</name>
    <name type="common">Perkinsus atlanticus</name>
    <dbReference type="NCBI Taxonomy" id="32597"/>
    <lineage>
        <taxon>Eukaryota</taxon>
        <taxon>Sar</taxon>
        <taxon>Alveolata</taxon>
        <taxon>Perkinsozoa</taxon>
        <taxon>Perkinsea</taxon>
        <taxon>Perkinsida</taxon>
        <taxon>Perkinsidae</taxon>
        <taxon>Perkinsus</taxon>
    </lineage>
</organism>
<feature type="non-terminal residue" evidence="1">
    <location>
        <position position="1"/>
    </location>
</feature>
<evidence type="ECO:0000313" key="1">
    <source>
        <dbReference type="EMBL" id="KAF4737005.1"/>
    </source>
</evidence>
<name>A0A7J6SW64_PEROL</name>
<evidence type="ECO:0000313" key="2">
    <source>
        <dbReference type="Proteomes" id="UP000574390"/>
    </source>
</evidence>
<protein>
    <submittedName>
        <fullName evidence="1">Uncharacterized protein</fullName>
    </submittedName>
</protein>
<comment type="caution">
    <text evidence="1">The sequence shown here is derived from an EMBL/GenBank/DDBJ whole genome shotgun (WGS) entry which is preliminary data.</text>
</comment>
<proteinExistence type="predicted"/>
<dbReference type="EMBL" id="JABANM010011841">
    <property type="protein sequence ID" value="KAF4737005.1"/>
    <property type="molecule type" value="Genomic_DNA"/>
</dbReference>
<dbReference type="Proteomes" id="UP000574390">
    <property type="component" value="Unassembled WGS sequence"/>
</dbReference>
<accession>A0A7J6SW64</accession>